<keyword evidence="3" id="KW-1185">Reference proteome</keyword>
<gene>
    <name evidence="2" type="ORF">GCM10007390_19150</name>
</gene>
<organism evidence="2 3">
    <name type="scientific">Persicitalea jodogahamensis</name>
    <dbReference type="NCBI Taxonomy" id="402147"/>
    <lineage>
        <taxon>Bacteria</taxon>
        <taxon>Pseudomonadati</taxon>
        <taxon>Bacteroidota</taxon>
        <taxon>Cytophagia</taxon>
        <taxon>Cytophagales</taxon>
        <taxon>Spirosomataceae</taxon>
        <taxon>Persicitalea</taxon>
    </lineage>
</organism>
<proteinExistence type="predicted"/>
<accession>A0A8J3D326</accession>
<dbReference type="Proteomes" id="UP000598271">
    <property type="component" value="Unassembled WGS sequence"/>
</dbReference>
<protein>
    <submittedName>
        <fullName evidence="2">Uncharacterized protein</fullName>
    </submittedName>
</protein>
<keyword evidence="1" id="KW-0732">Signal</keyword>
<sequence length="124" mass="13664">MKKTALPFTSVLIWLVLAALTTGLSCKSDNDAEPDPTTQLTGKWWCDDARILADQYFNPDGTFQQRFNGTTETGKWRFSPDKKTILVSDVAGNVVGSWSYSLIEVSASKLVLSYFSNASFSPCP</sequence>
<dbReference type="AlphaFoldDB" id="A0A8J3D326"/>
<name>A0A8J3D326_9BACT</name>
<feature type="signal peptide" evidence="1">
    <location>
        <begin position="1"/>
        <end position="18"/>
    </location>
</feature>
<dbReference type="PROSITE" id="PS51257">
    <property type="entry name" value="PROKAR_LIPOPROTEIN"/>
    <property type="match status" value="1"/>
</dbReference>
<evidence type="ECO:0000313" key="3">
    <source>
        <dbReference type="Proteomes" id="UP000598271"/>
    </source>
</evidence>
<evidence type="ECO:0000256" key="1">
    <source>
        <dbReference type="SAM" id="SignalP"/>
    </source>
</evidence>
<comment type="caution">
    <text evidence="2">The sequence shown here is derived from an EMBL/GenBank/DDBJ whole genome shotgun (WGS) entry which is preliminary data.</text>
</comment>
<dbReference type="RefSeq" id="WP_189564076.1">
    <property type="nucleotide sequence ID" value="NZ_BMXF01000001.1"/>
</dbReference>
<evidence type="ECO:0000313" key="2">
    <source>
        <dbReference type="EMBL" id="GHB65226.1"/>
    </source>
</evidence>
<feature type="chain" id="PRO_5035298563" evidence="1">
    <location>
        <begin position="19"/>
        <end position="124"/>
    </location>
</feature>
<dbReference type="EMBL" id="BMXF01000001">
    <property type="protein sequence ID" value="GHB65226.1"/>
    <property type="molecule type" value="Genomic_DNA"/>
</dbReference>
<reference evidence="2 3" key="1">
    <citation type="journal article" date="2014" name="Int. J. Syst. Evol. Microbiol.">
        <title>Complete genome sequence of Corynebacterium casei LMG S-19264T (=DSM 44701T), isolated from a smear-ripened cheese.</title>
        <authorList>
            <consortium name="US DOE Joint Genome Institute (JGI-PGF)"/>
            <person name="Walter F."/>
            <person name="Albersmeier A."/>
            <person name="Kalinowski J."/>
            <person name="Ruckert C."/>
        </authorList>
    </citation>
    <scope>NUCLEOTIDE SEQUENCE [LARGE SCALE GENOMIC DNA]</scope>
    <source>
        <strain evidence="2 3">KCTC 12866</strain>
    </source>
</reference>